<dbReference type="PROSITE" id="PS50994">
    <property type="entry name" value="INTEGRASE"/>
    <property type="match status" value="1"/>
</dbReference>
<organism evidence="2 3">
    <name type="scientific">Phaeocystidibacter luteus</name>
    <dbReference type="NCBI Taxonomy" id="911197"/>
    <lineage>
        <taxon>Bacteria</taxon>
        <taxon>Pseudomonadati</taxon>
        <taxon>Bacteroidota</taxon>
        <taxon>Flavobacteriia</taxon>
        <taxon>Flavobacteriales</taxon>
        <taxon>Phaeocystidibacteraceae</taxon>
        <taxon>Phaeocystidibacter</taxon>
    </lineage>
</organism>
<dbReference type="PANTHER" id="PTHR46889:SF5">
    <property type="entry name" value="INTEGRASE PROTEIN"/>
    <property type="match status" value="1"/>
</dbReference>
<dbReference type="InterPro" id="IPR036397">
    <property type="entry name" value="RNaseH_sf"/>
</dbReference>
<gene>
    <name evidence="2" type="ORF">F8C67_14220</name>
</gene>
<feature type="domain" description="Integrase catalytic" evidence="1">
    <location>
        <begin position="105"/>
        <end position="264"/>
    </location>
</feature>
<proteinExistence type="predicted"/>
<keyword evidence="3" id="KW-1185">Reference proteome</keyword>
<evidence type="ECO:0000313" key="2">
    <source>
        <dbReference type="EMBL" id="KAB2804287.1"/>
    </source>
</evidence>
<dbReference type="Pfam" id="PF00665">
    <property type="entry name" value="rve"/>
    <property type="match status" value="1"/>
</dbReference>
<dbReference type="NCBIfam" id="NF033516">
    <property type="entry name" value="transpos_IS3"/>
    <property type="match status" value="1"/>
</dbReference>
<accession>A0A6N6REZ2</accession>
<dbReference type="RefSeq" id="WP_151668530.1">
    <property type="nucleotide sequence ID" value="NZ_WBVO01000023.1"/>
</dbReference>
<dbReference type="InterPro" id="IPR050900">
    <property type="entry name" value="Transposase_IS3/IS150/IS904"/>
</dbReference>
<dbReference type="GO" id="GO:0003676">
    <property type="term" value="F:nucleic acid binding"/>
    <property type="evidence" value="ECO:0007669"/>
    <property type="project" value="InterPro"/>
</dbReference>
<dbReference type="Gene3D" id="3.30.420.10">
    <property type="entry name" value="Ribonuclease H-like superfamily/Ribonuclease H"/>
    <property type="match status" value="1"/>
</dbReference>
<comment type="caution">
    <text evidence="2">The sequence shown here is derived from an EMBL/GenBank/DDBJ whole genome shotgun (WGS) entry which is preliminary data.</text>
</comment>
<dbReference type="SUPFAM" id="SSF53098">
    <property type="entry name" value="Ribonuclease H-like"/>
    <property type="match status" value="1"/>
</dbReference>
<dbReference type="InterPro" id="IPR012337">
    <property type="entry name" value="RNaseH-like_sf"/>
</dbReference>
<feature type="non-terminal residue" evidence="2">
    <location>
        <position position="272"/>
    </location>
</feature>
<dbReference type="AlphaFoldDB" id="A0A6N6REZ2"/>
<dbReference type="InterPro" id="IPR048020">
    <property type="entry name" value="Transpos_IS3"/>
</dbReference>
<dbReference type="EMBL" id="WBVO01000023">
    <property type="protein sequence ID" value="KAB2804287.1"/>
    <property type="molecule type" value="Genomic_DNA"/>
</dbReference>
<dbReference type="GO" id="GO:0015074">
    <property type="term" value="P:DNA integration"/>
    <property type="evidence" value="ECO:0007669"/>
    <property type="project" value="InterPro"/>
</dbReference>
<reference evidence="2 3" key="1">
    <citation type="submission" date="2019-09" db="EMBL/GenBank/DDBJ databases">
        <title>Genomes of family Cryomorphaceae.</title>
        <authorList>
            <person name="Bowman J.P."/>
        </authorList>
    </citation>
    <scope>NUCLEOTIDE SEQUENCE [LARGE SCALE GENOMIC DNA]</scope>
    <source>
        <strain evidence="2 3">LMG 25704</strain>
    </source>
</reference>
<name>A0A6N6REZ2_9FLAO</name>
<sequence>MSYWCRSFGVSRQGYYKHNHAQTKREDRQINLLLAVREIRQRHPKMGVLKLREKLQSHPDIVGRDQLYNLLRSHGMLVRMPRNRRRTTNSNHLYRKYPNLLLRKKVVRPMQVWVSDITYVEVDGKCQYLSLITDLYSKKIVAAVLAKDLAARNTLRALKEAIAREGAPEMHHSDRGIQYCCHAYIACLEKHKIKISMTQSGDPRDNAVAERVNGILKNEYIYPYLENGIPAKTVVGYAQETYNDDRPHLTLELKTPNVIHKSSTLSRKKNEM</sequence>
<dbReference type="PANTHER" id="PTHR46889">
    <property type="entry name" value="TRANSPOSASE INSF FOR INSERTION SEQUENCE IS3B-RELATED"/>
    <property type="match status" value="1"/>
</dbReference>
<dbReference type="Proteomes" id="UP000468650">
    <property type="component" value="Unassembled WGS sequence"/>
</dbReference>
<evidence type="ECO:0000259" key="1">
    <source>
        <dbReference type="PROSITE" id="PS50994"/>
    </source>
</evidence>
<protein>
    <submittedName>
        <fullName evidence="2">IS3 family transposase</fullName>
    </submittedName>
</protein>
<evidence type="ECO:0000313" key="3">
    <source>
        <dbReference type="Proteomes" id="UP000468650"/>
    </source>
</evidence>
<dbReference type="InterPro" id="IPR001584">
    <property type="entry name" value="Integrase_cat-core"/>
</dbReference>
<dbReference type="OrthoDB" id="9815231at2"/>